<organism evidence="6 7">
    <name type="scientific">Cladophialophora immunda</name>
    <dbReference type="NCBI Taxonomy" id="569365"/>
    <lineage>
        <taxon>Eukaryota</taxon>
        <taxon>Fungi</taxon>
        <taxon>Dikarya</taxon>
        <taxon>Ascomycota</taxon>
        <taxon>Pezizomycotina</taxon>
        <taxon>Eurotiomycetes</taxon>
        <taxon>Chaetothyriomycetidae</taxon>
        <taxon>Chaetothyriales</taxon>
        <taxon>Herpotrichiellaceae</taxon>
        <taxon>Cladophialophora</taxon>
    </lineage>
</organism>
<dbReference type="InterPro" id="IPR011993">
    <property type="entry name" value="PH-like_dom_sf"/>
</dbReference>
<evidence type="ECO:0008006" key="8">
    <source>
        <dbReference type="Google" id="ProtNLM"/>
    </source>
</evidence>
<protein>
    <recommendedName>
        <fullName evidence="8">Regulator of volume decrease after cellular swelling-domain-containing protein</fullName>
    </recommendedName>
</protein>
<accession>A0A0D2CE81</accession>
<dbReference type="AlphaFoldDB" id="A0A0D2CE81"/>
<dbReference type="GO" id="GO:0005681">
    <property type="term" value="C:spliceosomal complex"/>
    <property type="evidence" value="ECO:0007669"/>
    <property type="project" value="TreeGrafter"/>
</dbReference>
<dbReference type="GO" id="GO:0034715">
    <property type="term" value="C:pICln-Sm protein complex"/>
    <property type="evidence" value="ECO:0007669"/>
    <property type="project" value="TreeGrafter"/>
</dbReference>
<evidence type="ECO:0000313" key="7">
    <source>
        <dbReference type="Proteomes" id="UP000054466"/>
    </source>
</evidence>
<gene>
    <name evidence="6" type="ORF">PV07_05252</name>
</gene>
<evidence type="ECO:0000256" key="2">
    <source>
        <dbReference type="ARBA" id="ARBA00004496"/>
    </source>
</evidence>
<feature type="region of interest" description="Disordered" evidence="5">
    <location>
        <begin position="270"/>
        <end position="335"/>
    </location>
</feature>
<dbReference type="PANTHER" id="PTHR21399">
    <property type="entry name" value="CHLORIDE CONDUCTANCE REGULATORY PROTEIN ICLN"/>
    <property type="match status" value="1"/>
</dbReference>
<dbReference type="Pfam" id="PF03517">
    <property type="entry name" value="Voldacs"/>
    <property type="match status" value="1"/>
</dbReference>
<dbReference type="OrthoDB" id="19714at2759"/>
<dbReference type="VEuPathDB" id="FungiDB:PV07_05252"/>
<dbReference type="GO" id="GO:0045292">
    <property type="term" value="P:mRNA cis splicing, via spliceosome"/>
    <property type="evidence" value="ECO:0007669"/>
    <property type="project" value="TreeGrafter"/>
</dbReference>
<dbReference type="EMBL" id="KN847042">
    <property type="protein sequence ID" value="KIW29438.1"/>
    <property type="molecule type" value="Genomic_DNA"/>
</dbReference>
<name>A0A0D2CE81_9EURO</name>
<reference evidence="6 7" key="1">
    <citation type="submission" date="2015-01" db="EMBL/GenBank/DDBJ databases">
        <title>The Genome Sequence of Cladophialophora immunda CBS83496.</title>
        <authorList>
            <consortium name="The Broad Institute Genomics Platform"/>
            <person name="Cuomo C."/>
            <person name="de Hoog S."/>
            <person name="Gorbushina A."/>
            <person name="Stielow B."/>
            <person name="Teixiera M."/>
            <person name="Abouelleil A."/>
            <person name="Chapman S.B."/>
            <person name="Priest M."/>
            <person name="Young S.K."/>
            <person name="Wortman J."/>
            <person name="Nusbaum C."/>
            <person name="Birren B."/>
        </authorList>
    </citation>
    <scope>NUCLEOTIDE SEQUENCE [LARGE SCALE GENOMIC DNA]</scope>
    <source>
        <strain evidence="6 7">CBS 83496</strain>
    </source>
</reference>
<keyword evidence="4" id="KW-0539">Nucleus</keyword>
<keyword evidence="3" id="KW-0963">Cytoplasm</keyword>
<evidence type="ECO:0000256" key="4">
    <source>
        <dbReference type="ARBA" id="ARBA00023242"/>
    </source>
</evidence>
<dbReference type="PANTHER" id="PTHR21399:SF0">
    <property type="entry name" value="METHYLOSOME SUBUNIT PICLN"/>
    <property type="match status" value="1"/>
</dbReference>
<dbReference type="HOGENOM" id="CLU_054062_0_0_1"/>
<feature type="region of interest" description="Disordered" evidence="5">
    <location>
        <begin position="213"/>
        <end position="233"/>
    </location>
</feature>
<feature type="region of interest" description="Disordered" evidence="5">
    <location>
        <begin position="63"/>
        <end position="88"/>
    </location>
</feature>
<dbReference type="RefSeq" id="XP_016249654.1">
    <property type="nucleotide sequence ID" value="XM_016392135.1"/>
</dbReference>
<proteinExistence type="predicted"/>
<feature type="compositionally biased region" description="Acidic residues" evidence="5">
    <location>
        <begin position="270"/>
        <end position="289"/>
    </location>
</feature>
<sequence>MEILHEPPKASTFVPLIEHQSATPASFYTGPPVLHYYSDRSKLIVLEHEARSVPAFAPLLEHPSSQAQPEQPHANGTEANGDSEARGKQKVVENVDVWVTSDKLFLYSSDANAGLSIPYPSISLHAIQSLPQPSPGEQQGLYMQVVSFPSPESAAQDDDAEPDSISVTVIPTASAPPQVASTASGTAEDGFEGEDKPEQTPVVAMFNALSTCSNLHPDPVEDEEGEEDGGGSRLFRAGLAFPGNADGGLPPAMPGSGGWITAENMHEYFDEEGNFIGGDDQDEQGEDVGGEAQAASDEPLGPGAGIVRPRQDTEQGNGDATGAGDSGETKWRRTS</sequence>
<evidence type="ECO:0000313" key="6">
    <source>
        <dbReference type="EMBL" id="KIW29438.1"/>
    </source>
</evidence>
<dbReference type="GO" id="GO:0005829">
    <property type="term" value="C:cytosol"/>
    <property type="evidence" value="ECO:0007669"/>
    <property type="project" value="TreeGrafter"/>
</dbReference>
<dbReference type="Proteomes" id="UP000054466">
    <property type="component" value="Unassembled WGS sequence"/>
</dbReference>
<evidence type="ECO:0000256" key="5">
    <source>
        <dbReference type="SAM" id="MobiDB-lite"/>
    </source>
</evidence>
<dbReference type="GO" id="GO:0000387">
    <property type="term" value="P:spliceosomal snRNP assembly"/>
    <property type="evidence" value="ECO:0007669"/>
    <property type="project" value="TreeGrafter"/>
</dbReference>
<dbReference type="InterPro" id="IPR039924">
    <property type="entry name" value="ICln/Lot5/Saf5"/>
</dbReference>
<evidence type="ECO:0000256" key="3">
    <source>
        <dbReference type="ARBA" id="ARBA00022490"/>
    </source>
</evidence>
<feature type="compositionally biased region" description="Acidic residues" evidence="5">
    <location>
        <begin position="220"/>
        <end position="229"/>
    </location>
</feature>
<evidence type="ECO:0000256" key="1">
    <source>
        <dbReference type="ARBA" id="ARBA00004123"/>
    </source>
</evidence>
<keyword evidence="7" id="KW-1185">Reference proteome</keyword>
<comment type="subcellular location">
    <subcellularLocation>
        <location evidence="2">Cytoplasm</location>
    </subcellularLocation>
    <subcellularLocation>
        <location evidence="1">Nucleus</location>
    </subcellularLocation>
</comment>
<dbReference type="GeneID" id="27344446"/>
<feature type="region of interest" description="Disordered" evidence="5">
    <location>
        <begin position="173"/>
        <end position="197"/>
    </location>
</feature>
<dbReference type="Gene3D" id="2.30.29.30">
    <property type="entry name" value="Pleckstrin-homology domain (PH domain)/Phosphotyrosine-binding domain (PTB)"/>
    <property type="match status" value="1"/>
</dbReference>